<feature type="transmembrane region" description="Helical" evidence="6">
    <location>
        <begin position="214"/>
        <end position="238"/>
    </location>
</feature>
<keyword evidence="4 6" id="KW-1133">Transmembrane helix</keyword>
<evidence type="ECO:0000256" key="2">
    <source>
        <dbReference type="ARBA" id="ARBA00005787"/>
    </source>
</evidence>
<feature type="transmembrane region" description="Helical" evidence="6">
    <location>
        <begin position="168"/>
        <end position="194"/>
    </location>
</feature>
<evidence type="ECO:0000256" key="1">
    <source>
        <dbReference type="ARBA" id="ARBA00004141"/>
    </source>
</evidence>
<proteinExistence type="inferred from homology"/>
<organism evidence="7 8">
    <name type="scientific">Potamilus streckersoni</name>
    <dbReference type="NCBI Taxonomy" id="2493646"/>
    <lineage>
        <taxon>Eukaryota</taxon>
        <taxon>Metazoa</taxon>
        <taxon>Spiralia</taxon>
        <taxon>Lophotrochozoa</taxon>
        <taxon>Mollusca</taxon>
        <taxon>Bivalvia</taxon>
        <taxon>Autobranchia</taxon>
        <taxon>Heteroconchia</taxon>
        <taxon>Palaeoheterodonta</taxon>
        <taxon>Unionida</taxon>
        <taxon>Unionoidea</taxon>
        <taxon>Unionidae</taxon>
        <taxon>Ambleminae</taxon>
        <taxon>Lampsilini</taxon>
        <taxon>Potamilus</taxon>
    </lineage>
</organism>
<evidence type="ECO:0000313" key="7">
    <source>
        <dbReference type="EMBL" id="KAK3597743.1"/>
    </source>
</evidence>
<feature type="transmembrane region" description="Helical" evidence="6">
    <location>
        <begin position="129"/>
        <end position="156"/>
    </location>
</feature>
<dbReference type="EMBL" id="JAEAOA010000432">
    <property type="protein sequence ID" value="KAK3597743.1"/>
    <property type="molecule type" value="Genomic_DNA"/>
</dbReference>
<comment type="similarity">
    <text evidence="2">Belongs to the clarin family.</text>
</comment>
<dbReference type="Gene3D" id="1.20.140.150">
    <property type="match status" value="1"/>
</dbReference>
<evidence type="ECO:0000256" key="3">
    <source>
        <dbReference type="ARBA" id="ARBA00022692"/>
    </source>
</evidence>
<dbReference type="PANTHER" id="PTHR31548">
    <property type="entry name" value="CLARIN"/>
    <property type="match status" value="1"/>
</dbReference>
<dbReference type="Pfam" id="PF25807">
    <property type="entry name" value="Clarin-2"/>
    <property type="match status" value="1"/>
</dbReference>
<reference evidence="7" key="1">
    <citation type="journal article" date="2021" name="Genome Biol. Evol.">
        <title>A High-Quality Reference Genome for a Parasitic Bivalve with Doubly Uniparental Inheritance (Bivalvia: Unionida).</title>
        <authorList>
            <person name="Smith C.H."/>
        </authorList>
    </citation>
    <scope>NUCLEOTIDE SEQUENCE</scope>
    <source>
        <strain evidence="7">CHS0354</strain>
    </source>
</reference>
<name>A0AAE0SUE7_9BIVA</name>
<accession>A0AAE0SUE7</accession>
<evidence type="ECO:0000256" key="6">
    <source>
        <dbReference type="SAM" id="Phobius"/>
    </source>
</evidence>
<comment type="subcellular location">
    <subcellularLocation>
        <location evidence="1">Membrane</location>
        <topology evidence="1">Multi-pass membrane protein</topology>
    </subcellularLocation>
</comment>
<dbReference type="GO" id="GO:0016020">
    <property type="term" value="C:membrane"/>
    <property type="evidence" value="ECO:0007669"/>
    <property type="project" value="UniProtKB-SubCell"/>
</dbReference>
<keyword evidence="8" id="KW-1185">Reference proteome</keyword>
<protein>
    <recommendedName>
        <fullName evidence="9">Clarin-3</fullName>
    </recommendedName>
</protein>
<evidence type="ECO:0000256" key="4">
    <source>
        <dbReference type="ARBA" id="ARBA00022989"/>
    </source>
</evidence>
<evidence type="ECO:0008006" key="9">
    <source>
        <dbReference type="Google" id="ProtNLM"/>
    </source>
</evidence>
<keyword evidence="5 6" id="KW-0472">Membrane</keyword>
<sequence>MSAGKKKLIICTIFPALASVVLISAALATHFWVTSSPEKKTSNNGTIGFENSVNFGLFKGHKTINFGIGTRDSDIEVVCVAADAVCAWLSEGDVYLYKTGDVLIKTLLEVHKNTTGELYEVGLFSYGQWITTIMMAALGIAFGLISVGFAIFNAVGKPIETITGPMGLYLWNGLACFFTILAMVLYLVLFFTTYKKNFLNYDEWKQLRVEGTTNLGYSFFFVVIAMVLYLINIIILFLSGYKLRCSFGSEAEKVVDNGIILF</sequence>
<evidence type="ECO:0000256" key="5">
    <source>
        <dbReference type="ARBA" id="ARBA00023136"/>
    </source>
</evidence>
<comment type="caution">
    <text evidence="7">The sequence shown here is derived from an EMBL/GenBank/DDBJ whole genome shotgun (WGS) entry which is preliminary data.</text>
</comment>
<dbReference type="AlphaFoldDB" id="A0AAE0SUE7"/>
<dbReference type="PANTHER" id="PTHR31548:SF1">
    <property type="entry name" value="LD47387P"/>
    <property type="match status" value="1"/>
</dbReference>
<dbReference type="InterPro" id="IPR026748">
    <property type="entry name" value="Clarin"/>
</dbReference>
<dbReference type="Proteomes" id="UP001195483">
    <property type="component" value="Unassembled WGS sequence"/>
</dbReference>
<evidence type="ECO:0000313" key="8">
    <source>
        <dbReference type="Proteomes" id="UP001195483"/>
    </source>
</evidence>
<keyword evidence="3 6" id="KW-0812">Transmembrane</keyword>
<gene>
    <name evidence="7" type="ORF">CHS0354_006098</name>
</gene>
<reference evidence="7" key="3">
    <citation type="submission" date="2023-05" db="EMBL/GenBank/DDBJ databases">
        <authorList>
            <person name="Smith C.H."/>
        </authorList>
    </citation>
    <scope>NUCLEOTIDE SEQUENCE</scope>
    <source>
        <strain evidence="7">CHS0354</strain>
        <tissue evidence="7">Mantle</tissue>
    </source>
</reference>
<reference evidence="7" key="2">
    <citation type="journal article" date="2021" name="Genome Biol. Evol.">
        <title>Developing a high-quality reference genome for a parasitic bivalve with doubly uniparental inheritance (Bivalvia: Unionida).</title>
        <authorList>
            <person name="Smith C.H."/>
        </authorList>
    </citation>
    <scope>NUCLEOTIDE SEQUENCE</scope>
    <source>
        <strain evidence="7">CHS0354</strain>
        <tissue evidence="7">Mantle</tissue>
    </source>
</reference>
<dbReference type="GO" id="GO:0007605">
    <property type="term" value="P:sensory perception of sound"/>
    <property type="evidence" value="ECO:0007669"/>
    <property type="project" value="UniProtKB-ARBA"/>
</dbReference>